<evidence type="ECO:0000313" key="1">
    <source>
        <dbReference type="EMBL" id="QAY62128.1"/>
    </source>
</evidence>
<proteinExistence type="predicted"/>
<dbReference type="EMBL" id="CP035495">
    <property type="protein sequence ID" value="QAY62128.1"/>
    <property type="molecule type" value="Genomic_DNA"/>
</dbReference>
<sequence>MDDDVMEGVAVWAMGTLRVELADGKKVDAGKRAPLLARVDRATGRVELYVDKDGIDALMR</sequence>
<evidence type="ECO:0000313" key="2">
    <source>
        <dbReference type="Proteomes" id="UP000291758"/>
    </source>
</evidence>
<keyword evidence="2" id="KW-1185">Reference proteome</keyword>
<dbReference type="RefSeq" id="WP_129201968.1">
    <property type="nucleotide sequence ID" value="NZ_CP035495.1"/>
</dbReference>
<dbReference type="KEGG" id="xyl:ET495_01235"/>
<reference evidence="1 2" key="1">
    <citation type="submission" date="2019-01" db="EMBL/GenBank/DDBJ databases">
        <title>Genome sequencing of strain 2JSPR-7.</title>
        <authorList>
            <person name="Heo J."/>
            <person name="Kim S.-J."/>
            <person name="Kim J.-S."/>
            <person name="Hong S.-B."/>
            <person name="Kwon S.-W."/>
        </authorList>
    </citation>
    <scope>NUCLEOTIDE SEQUENCE [LARGE SCALE GENOMIC DNA]</scope>
    <source>
        <strain evidence="1 2">2JSPR-7</strain>
    </source>
</reference>
<accession>A0A4P6EVR7</accession>
<protein>
    <submittedName>
        <fullName evidence="1">Uncharacterized protein</fullName>
    </submittedName>
</protein>
<name>A0A4P6EVR7_9MICO</name>
<dbReference type="AlphaFoldDB" id="A0A4P6EVR7"/>
<gene>
    <name evidence="1" type="ORF">ET495_01235</name>
</gene>
<dbReference type="OrthoDB" id="9928304at2"/>
<dbReference type="Proteomes" id="UP000291758">
    <property type="component" value="Chromosome"/>
</dbReference>
<organism evidence="1 2">
    <name type="scientific">Xylanimonas allomyrinae</name>
    <dbReference type="NCBI Taxonomy" id="2509459"/>
    <lineage>
        <taxon>Bacteria</taxon>
        <taxon>Bacillati</taxon>
        <taxon>Actinomycetota</taxon>
        <taxon>Actinomycetes</taxon>
        <taxon>Micrococcales</taxon>
        <taxon>Promicromonosporaceae</taxon>
        <taxon>Xylanimonas</taxon>
    </lineage>
</organism>